<organism evidence="2 3">
    <name type="scientific">Cladobotryum mycophilum</name>
    <dbReference type="NCBI Taxonomy" id="491253"/>
    <lineage>
        <taxon>Eukaryota</taxon>
        <taxon>Fungi</taxon>
        <taxon>Dikarya</taxon>
        <taxon>Ascomycota</taxon>
        <taxon>Pezizomycotina</taxon>
        <taxon>Sordariomycetes</taxon>
        <taxon>Hypocreomycetidae</taxon>
        <taxon>Hypocreales</taxon>
        <taxon>Hypocreaceae</taxon>
        <taxon>Cladobotryum</taxon>
    </lineage>
</organism>
<reference evidence="2 3" key="1">
    <citation type="submission" date="2024-01" db="EMBL/GenBank/DDBJ databases">
        <title>Complete genome of Cladobotryum mycophilum ATHUM6906.</title>
        <authorList>
            <person name="Christinaki A.C."/>
            <person name="Myridakis A.I."/>
            <person name="Kouvelis V.N."/>
        </authorList>
    </citation>
    <scope>NUCLEOTIDE SEQUENCE [LARGE SCALE GENOMIC DNA]</scope>
    <source>
        <strain evidence="2 3">ATHUM6906</strain>
    </source>
</reference>
<feature type="signal peptide" evidence="1">
    <location>
        <begin position="1"/>
        <end position="21"/>
    </location>
</feature>
<comment type="caution">
    <text evidence="2">The sequence shown here is derived from an EMBL/GenBank/DDBJ whole genome shotgun (WGS) entry which is preliminary data.</text>
</comment>
<evidence type="ECO:0000313" key="3">
    <source>
        <dbReference type="Proteomes" id="UP001338125"/>
    </source>
</evidence>
<protein>
    <submittedName>
        <fullName evidence="2">Uncharacterized protein</fullName>
    </submittedName>
</protein>
<sequence length="97" mass="10357">MVQLTTVSIVAVAIMAPFVAADNCRNGINYCGWNLLKKGNYYSQIISALSNAHESTDSNHVNNELFHCDGGPQGDITVIKFCGNGCLDGGSGHDDYC</sequence>
<dbReference type="Proteomes" id="UP001338125">
    <property type="component" value="Unassembled WGS sequence"/>
</dbReference>
<proteinExistence type="predicted"/>
<feature type="chain" id="PRO_5047285094" evidence="1">
    <location>
        <begin position="22"/>
        <end position="97"/>
    </location>
</feature>
<evidence type="ECO:0000313" key="2">
    <source>
        <dbReference type="EMBL" id="KAK5991938.1"/>
    </source>
</evidence>
<evidence type="ECO:0000256" key="1">
    <source>
        <dbReference type="SAM" id="SignalP"/>
    </source>
</evidence>
<keyword evidence="1" id="KW-0732">Signal</keyword>
<keyword evidence="3" id="KW-1185">Reference proteome</keyword>
<gene>
    <name evidence="2" type="ORF">PT974_05328</name>
</gene>
<accession>A0ABR0SII7</accession>
<name>A0ABR0SII7_9HYPO</name>
<dbReference type="EMBL" id="JAVFKD010000012">
    <property type="protein sequence ID" value="KAK5991938.1"/>
    <property type="molecule type" value="Genomic_DNA"/>
</dbReference>